<comment type="caution">
    <text evidence="1">The sequence shown here is derived from an EMBL/GenBank/DDBJ whole genome shotgun (WGS) entry which is preliminary data.</text>
</comment>
<dbReference type="InterPro" id="IPR005240">
    <property type="entry name" value="DUF389"/>
</dbReference>
<keyword evidence="2" id="KW-1185">Reference proteome</keyword>
<sequence>MKSGDYSIINTDKLIPLDHSAKTTTNNKSAETQSMEHTLRDILRQLDITNSTWCKNDEDCYVQENHIGHRCNSTVNVIPCTIQFHAHGHRIEEENSKFIEESEIELFVINSGPVQDTLLCLVDLILASQNYDNNSAWNRFLSSVKSRLAVAQVVENVKTHATLTFDFIFLILISTSEHIMCAIGLVENSNVYLLSSMLICPMMII</sequence>
<dbReference type="Proteomes" id="UP001162162">
    <property type="component" value="Unassembled WGS sequence"/>
</dbReference>
<evidence type="ECO:0000313" key="1">
    <source>
        <dbReference type="EMBL" id="KAJ8949752.1"/>
    </source>
</evidence>
<name>A0AAV8YGT1_9CUCU</name>
<dbReference type="AlphaFoldDB" id="A0AAV8YGT1"/>
<gene>
    <name evidence="1" type="ORF">NQ318_005075</name>
</gene>
<organism evidence="1 2">
    <name type="scientific">Aromia moschata</name>
    <dbReference type="NCBI Taxonomy" id="1265417"/>
    <lineage>
        <taxon>Eukaryota</taxon>
        <taxon>Metazoa</taxon>
        <taxon>Ecdysozoa</taxon>
        <taxon>Arthropoda</taxon>
        <taxon>Hexapoda</taxon>
        <taxon>Insecta</taxon>
        <taxon>Pterygota</taxon>
        <taxon>Neoptera</taxon>
        <taxon>Endopterygota</taxon>
        <taxon>Coleoptera</taxon>
        <taxon>Polyphaga</taxon>
        <taxon>Cucujiformia</taxon>
        <taxon>Chrysomeloidea</taxon>
        <taxon>Cerambycidae</taxon>
        <taxon>Cerambycinae</taxon>
        <taxon>Callichromatini</taxon>
        <taxon>Aromia</taxon>
    </lineage>
</organism>
<accession>A0AAV8YGT1</accession>
<dbReference type="PANTHER" id="PTHR20992:SF9">
    <property type="entry name" value="AT15442P-RELATED"/>
    <property type="match status" value="1"/>
</dbReference>
<proteinExistence type="predicted"/>
<evidence type="ECO:0000313" key="2">
    <source>
        <dbReference type="Proteomes" id="UP001162162"/>
    </source>
</evidence>
<protein>
    <submittedName>
        <fullName evidence="1">Uncharacterized protein</fullName>
    </submittedName>
</protein>
<dbReference type="PANTHER" id="PTHR20992">
    <property type="entry name" value="AT15442P-RELATED"/>
    <property type="match status" value="1"/>
</dbReference>
<dbReference type="EMBL" id="JAPWTK010000111">
    <property type="protein sequence ID" value="KAJ8949752.1"/>
    <property type="molecule type" value="Genomic_DNA"/>
</dbReference>
<reference evidence="1" key="1">
    <citation type="journal article" date="2023" name="Insect Mol. Biol.">
        <title>Genome sequencing provides insights into the evolution of gene families encoding plant cell wall-degrading enzymes in longhorned beetles.</title>
        <authorList>
            <person name="Shin N.R."/>
            <person name="Okamura Y."/>
            <person name="Kirsch R."/>
            <person name="Pauchet Y."/>
        </authorList>
    </citation>
    <scope>NUCLEOTIDE SEQUENCE</scope>
    <source>
        <strain evidence="1">AMC_N1</strain>
    </source>
</reference>